<evidence type="ECO:0000256" key="3">
    <source>
        <dbReference type="ARBA" id="ARBA00022603"/>
    </source>
</evidence>
<proteinExistence type="inferred from homology"/>
<comment type="caution">
    <text evidence="6">Lacks conserved residue(s) required for the propagation of feature annotation.</text>
</comment>
<dbReference type="PATRIC" id="fig|946483.4.peg.1784"/>
<dbReference type="NCBIfam" id="TIGR00138">
    <property type="entry name" value="rsmG_gidB"/>
    <property type="match status" value="1"/>
</dbReference>
<keyword evidence="1 6" id="KW-0963">Cytoplasm</keyword>
<dbReference type="EC" id="2.1.1.170" evidence="6"/>
<dbReference type="OrthoDB" id="9808773at2"/>
<evidence type="ECO:0000256" key="2">
    <source>
        <dbReference type="ARBA" id="ARBA00022552"/>
    </source>
</evidence>
<dbReference type="Pfam" id="PF02527">
    <property type="entry name" value="GidB"/>
    <property type="match status" value="1"/>
</dbReference>
<dbReference type="RefSeq" id="WP_022774130.1">
    <property type="nucleotide sequence ID" value="NC_022576.1"/>
</dbReference>
<keyword evidence="4 6" id="KW-0808">Transferase</keyword>
<evidence type="ECO:0000256" key="1">
    <source>
        <dbReference type="ARBA" id="ARBA00022490"/>
    </source>
</evidence>
<organism evidence="7 8">
    <name type="scientific">Candidatus Symbiobacter mobilis CR</name>
    <dbReference type="NCBI Taxonomy" id="946483"/>
    <lineage>
        <taxon>Bacteria</taxon>
        <taxon>Pseudomonadati</taxon>
        <taxon>Pseudomonadota</taxon>
        <taxon>Betaproteobacteria</taxon>
        <taxon>Burkholderiales</taxon>
        <taxon>Comamonadaceae</taxon>
    </lineage>
</organism>
<feature type="binding site" evidence="6">
    <location>
        <position position="145"/>
    </location>
    <ligand>
        <name>S-adenosyl-L-methionine</name>
        <dbReference type="ChEBI" id="CHEBI:59789"/>
    </ligand>
</feature>
<dbReference type="HOGENOM" id="CLU_065341_2_0_4"/>
<dbReference type="HAMAP" id="MF_00074">
    <property type="entry name" value="16SrRNA_methyltr_G"/>
    <property type="match status" value="1"/>
</dbReference>
<comment type="function">
    <text evidence="6">Specifically methylates the N7 position of guanine in position 527 of 16S rRNA.</text>
</comment>
<feature type="binding site" evidence="6">
    <location>
        <position position="86"/>
    </location>
    <ligand>
        <name>S-adenosyl-L-methionine</name>
        <dbReference type="ChEBI" id="CHEBI:59789"/>
    </ligand>
</feature>
<keyword evidence="2 6" id="KW-0698">rRNA processing</keyword>
<evidence type="ECO:0000256" key="6">
    <source>
        <dbReference type="HAMAP-Rule" id="MF_00074"/>
    </source>
</evidence>
<name>U5NCH5_9BURK</name>
<dbReference type="SUPFAM" id="SSF53335">
    <property type="entry name" value="S-adenosyl-L-methionine-dependent methyltransferases"/>
    <property type="match status" value="1"/>
</dbReference>
<dbReference type="InterPro" id="IPR029063">
    <property type="entry name" value="SAM-dependent_MTases_sf"/>
</dbReference>
<evidence type="ECO:0000256" key="5">
    <source>
        <dbReference type="ARBA" id="ARBA00022691"/>
    </source>
</evidence>
<keyword evidence="5 6" id="KW-0949">S-adenosyl-L-methionine</keyword>
<comment type="subcellular location">
    <subcellularLocation>
        <location evidence="6">Cytoplasm</location>
    </subcellularLocation>
</comment>
<reference evidence="7 8" key="1">
    <citation type="journal article" date="2013" name="Genome Biol.">
        <title>Genomic analysis reveals key aspects of prokaryotic symbiosis in the phototrophic consortium "Chlorochromatium aggregatum".</title>
        <authorList>
            <person name="Liu Z."/>
            <person name="Muller J."/>
            <person name="Li T."/>
            <person name="Alvey R.M."/>
            <person name="Vogl K."/>
            <person name="Frigaard N.U."/>
            <person name="Rockwell N.C."/>
            <person name="Boyd E.S."/>
            <person name="Tomsho L.P."/>
            <person name="Schuster S.C."/>
            <person name="Henke P."/>
            <person name="Rohde M."/>
            <person name="Overmann J."/>
            <person name="Bryant D.A."/>
        </authorList>
    </citation>
    <scope>NUCLEOTIDE SEQUENCE [LARGE SCALE GENOMIC DNA]</scope>
    <source>
        <strain evidence="7">CR</strain>
    </source>
</reference>
<dbReference type="KEGG" id="cbx:Cenrod_1765"/>
<dbReference type="PANTHER" id="PTHR31760">
    <property type="entry name" value="S-ADENOSYL-L-METHIONINE-DEPENDENT METHYLTRANSFERASES SUPERFAMILY PROTEIN"/>
    <property type="match status" value="1"/>
</dbReference>
<dbReference type="eggNOG" id="COG0357">
    <property type="taxonomic scope" value="Bacteria"/>
</dbReference>
<dbReference type="GO" id="GO:0070043">
    <property type="term" value="F:rRNA (guanine-N7-)-methyltransferase activity"/>
    <property type="evidence" value="ECO:0007669"/>
    <property type="project" value="UniProtKB-UniRule"/>
</dbReference>
<dbReference type="PIRSF" id="PIRSF003078">
    <property type="entry name" value="GidB"/>
    <property type="match status" value="1"/>
</dbReference>
<dbReference type="STRING" id="946483.Cenrod_1765"/>
<comment type="similarity">
    <text evidence="6">Belongs to the methyltransferase superfamily. RNA methyltransferase RsmG family.</text>
</comment>
<feature type="binding site" evidence="6">
    <location>
        <position position="81"/>
    </location>
    <ligand>
        <name>S-adenosyl-L-methionine</name>
        <dbReference type="ChEBI" id="CHEBI:59789"/>
    </ligand>
</feature>
<dbReference type="Proteomes" id="UP000017184">
    <property type="component" value="Chromosome"/>
</dbReference>
<evidence type="ECO:0000256" key="4">
    <source>
        <dbReference type="ARBA" id="ARBA00022679"/>
    </source>
</evidence>
<dbReference type="GO" id="GO:0005829">
    <property type="term" value="C:cytosol"/>
    <property type="evidence" value="ECO:0007669"/>
    <property type="project" value="TreeGrafter"/>
</dbReference>
<dbReference type="PANTHER" id="PTHR31760:SF0">
    <property type="entry name" value="S-ADENOSYL-L-METHIONINE-DEPENDENT METHYLTRANSFERASES SUPERFAMILY PROTEIN"/>
    <property type="match status" value="1"/>
</dbReference>
<dbReference type="InterPro" id="IPR003682">
    <property type="entry name" value="rRNA_ssu_MeTfrase_G"/>
</dbReference>
<keyword evidence="3 6" id="KW-0489">Methyltransferase</keyword>
<dbReference type="AlphaFoldDB" id="U5NCH5"/>
<keyword evidence="8" id="KW-1185">Reference proteome</keyword>
<dbReference type="EMBL" id="CP004885">
    <property type="protein sequence ID" value="AGX87849.1"/>
    <property type="molecule type" value="Genomic_DNA"/>
</dbReference>
<feature type="binding site" evidence="6">
    <location>
        <begin position="132"/>
        <end position="133"/>
    </location>
    <ligand>
        <name>S-adenosyl-L-methionine</name>
        <dbReference type="ChEBI" id="CHEBI:59789"/>
    </ligand>
</feature>
<evidence type="ECO:0000313" key="8">
    <source>
        <dbReference type="Proteomes" id="UP000017184"/>
    </source>
</evidence>
<evidence type="ECO:0000313" key="7">
    <source>
        <dbReference type="EMBL" id="AGX87849.1"/>
    </source>
</evidence>
<protein>
    <recommendedName>
        <fullName evidence="6">Ribosomal RNA small subunit methyltransferase G</fullName>
        <ecNumber evidence="6">2.1.1.170</ecNumber>
    </recommendedName>
    <alternativeName>
        <fullName evidence="6">16S rRNA 7-methylguanosine methyltransferase</fullName>
        <shortName evidence="6">16S rRNA m7G methyltransferase</shortName>
    </alternativeName>
</protein>
<sequence length="212" mass="22989">MFLLTDALQDLGLSLSTQQIDQLLAYTDLIQRWGAVYNLTAIRDREGILRHHLADSLAVVGPLLRRCADLGIPTQSLLDVGSGAGLPGVVVAIACPEIAVDCVDKVAKKAAFVQQVATELELPRLRSLHSRVEALRGQYAVITSRAFASLADFTGCTGHLLREGGVWMAMKGAMPEQEMAALPATVQVREVDKLPVPGVQRCLVWMERHPEA</sequence>
<dbReference type="Gene3D" id="3.40.50.150">
    <property type="entry name" value="Vaccinia Virus protein VP39"/>
    <property type="match status" value="1"/>
</dbReference>
<gene>
    <name evidence="7" type="primary">gidB</name>
    <name evidence="6" type="synonym">rsmG</name>
    <name evidence="7" type="ORF">Cenrod_1765</name>
</gene>
<accession>U5NCH5</accession>
<comment type="catalytic activity">
    <reaction evidence="6">
        <text>guanosine(527) in 16S rRNA + S-adenosyl-L-methionine = N(7)-methylguanosine(527) in 16S rRNA + S-adenosyl-L-homocysteine</text>
        <dbReference type="Rhea" id="RHEA:42732"/>
        <dbReference type="Rhea" id="RHEA-COMP:10209"/>
        <dbReference type="Rhea" id="RHEA-COMP:10210"/>
        <dbReference type="ChEBI" id="CHEBI:57856"/>
        <dbReference type="ChEBI" id="CHEBI:59789"/>
        <dbReference type="ChEBI" id="CHEBI:74269"/>
        <dbReference type="ChEBI" id="CHEBI:74480"/>
        <dbReference type="EC" id="2.1.1.170"/>
    </reaction>
</comment>